<dbReference type="RefSeq" id="WP_387726075.1">
    <property type="nucleotide sequence ID" value="NZ_JBIAPI010000016.1"/>
</dbReference>
<dbReference type="Pfam" id="PF02796">
    <property type="entry name" value="HTH_7"/>
    <property type="match status" value="1"/>
</dbReference>
<organism evidence="2 3">
    <name type="scientific">Nocardia suismassiliense</name>
    <dbReference type="NCBI Taxonomy" id="2077092"/>
    <lineage>
        <taxon>Bacteria</taxon>
        <taxon>Bacillati</taxon>
        <taxon>Actinomycetota</taxon>
        <taxon>Actinomycetes</taxon>
        <taxon>Mycobacteriales</taxon>
        <taxon>Nocardiaceae</taxon>
        <taxon>Nocardia</taxon>
    </lineage>
</organism>
<keyword evidence="3" id="KW-1185">Reference proteome</keyword>
<sequence length="54" mass="5973">MAAEQIRQARAIRTRPDETVSSVARLLGVSRSAIYKYVPELGQDRRSPDAELGS</sequence>
<evidence type="ECO:0000259" key="1">
    <source>
        <dbReference type="Pfam" id="PF02796"/>
    </source>
</evidence>
<gene>
    <name evidence="2" type="ORF">ACFYV7_39370</name>
</gene>
<dbReference type="EMBL" id="JBIAPI010000016">
    <property type="protein sequence ID" value="MFF3228903.1"/>
    <property type="molecule type" value="Genomic_DNA"/>
</dbReference>
<reference evidence="2 3" key="1">
    <citation type="submission" date="2024-10" db="EMBL/GenBank/DDBJ databases">
        <title>The Natural Products Discovery Center: Release of the First 8490 Sequenced Strains for Exploring Actinobacteria Biosynthetic Diversity.</title>
        <authorList>
            <person name="Kalkreuter E."/>
            <person name="Kautsar S.A."/>
            <person name="Yang D."/>
            <person name="Bader C.D."/>
            <person name="Teijaro C.N."/>
            <person name="Fluegel L."/>
            <person name="Davis C.M."/>
            <person name="Simpson J.R."/>
            <person name="Lauterbach L."/>
            <person name="Steele A.D."/>
            <person name="Gui C."/>
            <person name="Meng S."/>
            <person name="Li G."/>
            <person name="Viehrig K."/>
            <person name="Ye F."/>
            <person name="Su P."/>
            <person name="Kiefer A.F."/>
            <person name="Nichols A."/>
            <person name="Cepeda A.J."/>
            <person name="Yan W."/>
            <person name="Fan B."/>
            <person name="Jiang Y."/>
            <person name="Adhikari A."/>
            <person name="Zheng C.-J."/>
            <person name="Schuster L."/>
            <person name="Cowan T.M."/>
            <person name="Smanski M.J."/>
            <person name="Chevrette M.G."/>
            <person name="De Carvalho L.P.S."/>
            <person name="Shen B."/>
        </authorList>
    </citation>
    <scope>NUCLEOTIDE SEQUENCE [LARGE SCALE GENOMIC DNA]</scope>
    <source>
        <strain evidence="2 3">NPDC003040</strain>
    </source>
</reference>
<dbReference type="Gene3D" id="1.10.10.60">
    <property type="entry name" value="Homeodomain-like"/>
    <property type="match status" value="1"/>
</dbReference>
<protein>
    <submittedName>
        <fullName evidence="2">Helix-turn-helix domain-containing protein</fullName>
    </submittedName>
</protein>
<accession>A0ABW6R812</accession>
<evidence type="ECO:0000313" key="3">
    <source>
        <dbReference type="Proteomes" id="UP001601948"/>
    </source>
</evidence>
<proteinExistence type="predicted"/>
<dbReference type="Proteomes" id="UP001601948">
    <property type="component" value="Unassembled WGS sequence"/>
</dbReference>
<name>A0ABW6R812_9NOCA</name>
<dbReference type="InterPro" id="IPR006120">
    <property type="entry name" value="Resolvase_HTH_dom"/>
</dbReference>
<comment type="caution">
    <text evidence="2">The sequence shown here is derived from an EMBL/GenBank/DDBJ whole genome shotgun (WGS) entry which is preliminary data.</text>
</comment>
<feature type="domain" description="Resolvase HTH" evidence="1">
    <location>
        <begin position="4"/>
        <end position="40"/>
    </location>
</feature>
<evidence type="ECO:0000313" key="2">
    <source>
        <dbReference type="EMBL" id="MFF3228903.1"/>
    </source>
</evidence>